<name>A0A385E0J8_9CAUD</name>
<dbReference type="Proteomes" id="UP000264237">
    <property type="component" value="Segment"/>
</dbReference>
<keyword evidence="2" id="KW-1185">Reference proteome</keyword>
<dbReference type="KEGG" id="vg:64471802"/>
<accession>A0A385E0J8</accession>
<dbReference type="RefSeq" id="YP_010055854.1">
    <property type="nucleotide sequence ID" value="NC_054670.1"/>
</dbReference>
<evidence type="ECO:0000313" key="1">
    <source>
        <dbReference type="EMBL" id="AXQ65266.1"/>
    </source>
</evidence>
<dbReference type="EMBL" id="MH651190">
    <property type="protein sequence ID" value="AXQ65266.1"/>
    <property type="molecule type" value="Genomic_DNA"/>
</dbReference>
<reference evidence="2" key="1">
    <citation type="submission" date="2018-07" db="EMBL/GenBank/DDBJ databases">
        <authorList>
            <person name="Ceviker L.M."/>
            <person name="Benitez L.F."/>
            <person name="McCown C.A."/>
            <person name="Nayek S."/>
            <person name="Bhuiyan S."/>
            <person name="Hughes L.E."/>
            <person name="Garlena R.A."/>
            <person name="Russell D.A."/>
            <person name="Pope W.H."/>
            <person name="Jacobs-Sera D."/>
            <person name="Hatfull G.F."/>
        </authorList>
    </citation>
    <scope>NUCLEOTIDE SEQUENCE [LARGE SCALE GENOMIC DNA]</scope>
</reference>
<proteinExistence type="predicted"/>
<evidence type="ECO:0000313" key="2">
    <source>
        <dbReference type="Proteomes" id="UP000264237"/>
    </source>
</evidence>
<protein>
    <submittedName>
        <fullName evidence="1">OCR-like antirestriction protein</fullName>
    </submittedName>
</protein>
<dbReference type="GeneID" id="64471802"/>
<sequence>MTTIDGIRKYNSYHLATLAGALAPDDPNGDGAALLDKVTRATIYAVQLRAKEYEITLAEAAKEHRESIQDSVADSAPNSDPDLMWREFVDLGGYRELDQLRKDGTPNNDTLAGWAELALFTIAFRLASTLLTEIQEG</sequence>
<organism evidence="1 2">
    <name type="scientific">Streptomyces phage Thestral</name>
    <dbReference type="NCBI Taxonomy" id="2301715"/>
    <lineage>
        <taxon>Viruses</taxon>
        <taxon>Duplodnaviria</taxon>
        <taxon>Heunggongvirae</taxon>
        <taxon>Uroviricota</taxon>
        <taxon>Caudoviricetes</taxon>
        <taxon>Arquatrovirinae</taxon>
        <taxon>Caelumvirus</taxon>
        <taxon>Caelumvirus thestral</taxon>
    </lineage>
</organism>
<gene>
    <name evidence="1" type="primary">71</name>
    <name evidence="1" type="ORF">SEA_THESTRAL_71</name>
</gene>